<evidence type="ECO:0000256" key="6">
    <source>
        <dbReference type="HAMAP-Rule" id="MF_01007"/>
    </source>
</evidence>
<comment type="function">
    <text evidence="6">Specifically methylates the N4 position of cytidine in position 1402 (C1402) of 16S rRNA.</text>
</comment>
<dbReference type="GO" id="GO:0008168">
    <property type="term" value="F:methyltransferase activity"/>
    <property type="evidence" value="ECO:0007669"/>
    <property type="project" value="UniProtKB-KW"/>
</dbReference>
<dbReference type="NCBIfam" id="TIGR00006">
    <property type="entry name" value="16S rRNA (cytosine(1402)-N(4))-methyltransferase RsmH"/>
    <property type="match status" value="1"/>
</dbReference>
<evidence type="ECO:0000256" key="5">
    <source>
        <dbReference type="ARBA" id="ARBA00022691"/>
    </source>
</evidence>
<dbReference type="GO" id="GO:0032259">
    <property type="term" value="P:methylation"/>
    <property type="evidence" value="ECO:0007669"/>
    <property type="project" value="UniProtKB-KW"/>
</dbReference>
<dbReference type="RefSeq" id="WP_249512982.1">
    <property type="nucleotide sequence ID" value="NZ_CP093365.1"/>
</dbReference>
<sequence length="310" mass="35237">MFQHETVLLQQTVDALHVHDGGTYVDATFGRGGHTRYLLAQGQNLQVFAFDRDQSAIDAGQKLLEQTNKKTSNHLELIKANFTDLASALDNHLIDGILYDLGVSSPQFDDPKRGFSYRYDARLDMRMDQTQDLDAYQIVNTWTAQQLIQILHRYGDEKFAQRIANNIIQQRSNRPILTTLQLSEIVNNSIPAAARRKMKKNPSKKTFQAIRIAVNDELSAVHDSLEAAISLLKPQGIISVITFQSLEDKIVKQIFRQRSMDKAPRDLPVVPKQLQPELKLLTKKPILPSALELEHNRRSHSARLRIAQKN</sequence>
<reference evidence="7 8" key="1">
    <citation type="journal article" date="2022" name="Int. J. Syst. Evol. Microbiol.">
        <title>Apilactobacillus apisilvae sp. nov., Nicolia spurrieriana gen. nov. sp. nov., Bombilactobacillus folatiphilus sp. nov. and Bombilactobacillus thymidiniphilus sp. nov., four new lactic acid bacterial isolates from stingless bees Tetragonula carbonaria and Austroplebeia australis.</title>
        <authorList>
            <person name="Oliphant S.A."/>
            <person name="Watson-Haigh N.S."/>
            <person name="Sumby K.M."/>
            <person name="Gardner J."/>
            <person name="Groom S."/>
            <person name="Jiranek V."/>
        </authorList>
    </citation>
    <scope>NUCLEOTIDE SEQUENCE [LARGE SCALE GENOMIC DNA]</scope>
    <source>
        <strain evidence="7 8">SG4_A1</strain>
    </source>
</reference>
<feature type="binding site" evidence="6">
    <location>
        <position position="107"/>
    </location>
    <ligand>
        <name>S-adenosyl-L-methionine</name>
        <dbReference type="ChEBI" id="CHEBI:59789"/>
    </ligand>
</feature>
<dbReference type="InterPro" id="IPR029063">
    <property type="entry name" value="SAM-dependent_MTases_sf"/>
</dbReference>
<organism evidence="7 8">
    <name type="scientific">Bombilactobacillus thymidiniphilus</name>
    <dbReference type="NCBI Taxonomy" id="2923363"/>
    <lineage>
        <taxon>Bacteria</taxon>
        <taxon>Bacillati</taxon>
        <taxon>Bacillota</taxon>
        <taxon>Bacilli</taxon>
        <taxon>Lactobacillales</taxon>
        <taxon>Lactobacillaceae</taxon>
        <taxon>Bombilactobacillus</taxon>
    </lineage>
</organism>
<dbReference type="InterPro" id="IPR023397">
    <property type="entry name" value="SAM-dep_MeTrfase_MraW_recog"/>
</dbReference>
<dbReference type="EC" id="2.1.1.199" evidence="6"/>
<evidence type="ECO:0000256" key="3">
    <source>
        <dbReference type="ARBA" id="ARBA00022603"/>
    </source>
</evidence>
<comment type="catalytic activity">
    <reaction evidence="6">
        <text>cytidine(1402) in 16S rRNA + S-adenosyl-L-methionine = N(4)-methylcytidine(1402) in 16S rRNA + S-adenosyl-L-homocysteine + H(+)</text>
        <dbReference type="Rhea" id="RHEA:42928"/>
        <dbReference type="Rhea" id="RHEA-COMP:10286"/>
        <dbReference type="Rhea" id="RHEA-COMP:10287"/>
        <dbReference type="ChEBI" id="CHEBI:15378"/>
        <dbReference type="ChEBI" id="CHEBI:57856"/>
        <dbReference type="ChEBI" id="CHEBI:59789"/>
        <dbReference type="ChEBI" id="CHEBI:74506"/>
        <dbReference type="ChEBI" id="CHEBI:82748"/>
        <dbReference type="EC" id="2.1.1.199"/>
    </reaction>
</comment>
<evidence type="ECO:0000313" key="8">
    <source>
        <dbReference type="Proteomes" id="UP000831947"/>
    </source>
</evidence>
<keyword evidence="4 6" id="KW-0808">Transferase</keyword>
<dbReference type="Pfam" id="PF01795">
    <property type="entry name" value="Methyltransf_5"/>
    <property type="match status" value="1"/>
</dbReference>
<dbReference type="HAMAP" id="MF_01007">
    <property type="entry name" value="16SrRNA_methyltr_H"/>
    <property type="match status" value="1"/>
</dbReference>
<feature type="binding site" evidence="6">
    <location>
        <position position="100"/>
    </location>
    <ligand>
        <name>S-adenosyl-L-methionine</name>
        <dbReference type="ChEBI" id="CHEBI:59789"/>
    </ligand>
</feature>
<feature type="binding site" evidence="6">
    <location>
        <position position="51"/>
    </location>
    <ligand>
        <name>S-adenosyl-L-methionine</name>
        <dbReference type="ChEBI" id="CHEBI:59789"/>
    </ligand>
</feature>
<dbReference type="PANTHER" id="PTHR11265">
    <property type="entry name" value="S-ADENOSYL-METHYLTRANSFERASE MRAW"/>
    <property type="match status" value="1"/>
</dbReference>
<dbReference type="SUPFAM" id="SSF53335">
    <property type="entry name" value="S-adenosyl-L-methionine-dependent methyltransferases"/>
    <property type="match status" value="1"/>
</dbReference>
<dbReference type="Gene3D" id="1.10.150.170">
    <property type="entry name" value="Putative methyltransferase TM0872, insert domain"/>
    <property type="match status" value="1"/>
</dbReference>
<keyword evidence="6" id="KW-0963">Cytoplasm</keyword>
<feature type="binding site" evidence="6">
    <location>
        <begin position="32"/>
        <end position="34"/>
    </location>
    <ligand>
        <name>S-adenosyl-L-methionine</name>
        <dbReference type="ChEBI" id="CHEBI:59789"/>
    </ligand>
</feature>
<dbReference type="InterPro" id="IPR002903">
    <property type="entry name" value="RsmH"/>
</dbReference>
<dbReference type="PANTHER" id="PTHR11265:SF0">
    <property type="entry name" value="12S RRNA N4-METHYLCYTIDINE METHYLTRANSFERASE"/>
    <property type="match status" value="1"/>
</dbReference>
<evidence type="ECO:0000313" key="7">
    <source>
        <dbReference type="EMBL" id="UQS83797.1"/>
    </source>
</evidence>
<dbReference type="Gene3D" id="3.40.50.150">
    <property type="entry name" value="Vaccinia Virus protein VP39"/>
    <property type="match status" value="1"/>
</dbReference>
<dbReference type="EMBL" id="CP093365">
    <property type="protein sequence ID" value="UQS83797.1"/>
    <property type="molecule type" value="Genomic_DNA"/>
</dbReference>
<keyword evidence="8" id="KW-1185">Reference proteome</keyword>
<comment type="similarity">
    <text evidence="1 6">Belongs to the methyltransferase superfamily. RsmH family.</text>
</comment>
<feature type="binding site" evidence="6">
    <location>
        <position position="82"/>
    </location>
    <ligand>
        <name>S-adenosyl-L-methionine</name>
        <dbReference type="ChEBI" id="CHEBI:59789"/>
    </ligand>
</feature>
<comment type="subcellular location">
    <subcellularLocation>
        <location evidence="6">Cytoplasm</location>
    </subcellularLocation>
</comment>
<name>A0ABY4PE38_9LACO</name>
<protein>
    <recommendedName>
        <fullName evidence="6">Ribosomal RNA small subunit methyltransferase H</fullName>
        <ecNumber evidence="6">2.1.1.199</ecNumber>
    </recommendedName>
    <alternativeName>
        <fullName evidence="6">16S rRNA m(4)C1402 methyltransferase</fullName>
    </alternativeName>
    <alternativeName>
        <fullName evidence="6">rRNA (cytosine-N(4)-)-methyltransferase RsmH</fullName>
    </alternativeName>
</protein>
<dbReference type="Proteomes" id="UP000831947">
    <property type="component" value="Chromosome"/>
</dbReference>
<keyword evidence="3 6" id="KW-0489">Methyltransferase</keyword>
<keyword evidence="2 6" id="KW-0698">rRNA processing</keyword>
<evidence type="ECO:0000256" key="1">
    <source>
        <dbReference type="ARBA" id="ARBA00010396"/>
    </source>
</evidence>
<evidence type="ECO:0000256" key="4">
    <source>
        <dbReference type="ARBA" id="ARBA00022679"/>
    </source>
</evidence>
<dbReference type="SUPFAM" id="SSF81799">
    <property type="entry name" value="Putative methyltransferase TM0872, insert domain"/>
    <property type="match status" value="1"/>
</dbReference>
<proteinExistence type="inferred from homology"/>
<accession>A0ABY4PE38</accession>
<evidence type="ECO:0000256" key="2">
    <source>
        <dbReference type="ARBA" id="ARBA00022552"/>
    </source>
</evidence>
<gene>
    <name evidence="6 7" type="primary">rsmH</name>
    <name evidence="7" type="ORF">MOO47_00915</name>
</gene>
<dbReference type="PIRSF" id="PIRSF004486">
    <property type="entry name" value="MraW"/>
    <property type="match status" value="1"/>
</dbReference>
<keyword evidence="5 6" id="KW-0949">S-adenosyl-L-methionine</keyword>